<name>A0ABR8XJT0_9BACL</name>
<proteinExistence type="predicted"/>
<gene>
    <name evidence="1" type="ORF">H9632_03855</name>
</gene>
<dbReference type="Proteomes" id="UP000600565">
    <property type="component" value="Unassembled WGS sequence"/>
</dbReference>
<protein>
    <recommendedName>
        <fullName evidence="3">Pre-toxin TG domain-containing protein</fullName>
    </recommendedName>
</protein>
<sequence length="220" mass="24091">MKKQEKEVTKELSCPAPTVDDVKEEENGFIGFLEGEGNGAKKIGKGLLDFLLLDDVNTLADQNASGLDKGIALASFIPIGKVLKIPKAIDKIVDSNVDEVVKKSDVDEVVGKGNALVDTSNFVKNGKIPVDDLKSIIPNDIPNTFKPSETITEGYKYNFEIDGQKIEVKWHSPDLNAKQLYPDSNSGNMWTAQIKIGKKLLGQDGNLYKKPNNLTHIPIE</sequence>
<reference evidence="1 2" key="1">
    <citation type="submission" date="2020-08" db="EMBL/GenBank/DDBJ databases">
        <title>A Genomic Blueprint of the Chicken Gut Microbiome.</title>
        <authorList>
            <person name="Gilroy R."/>
            <person name="Ravi A."/>
            <person name="Getino M."/>
            <person name="Pursley I."/>
            <person name="Horton D.L."/>
            <person name="Alikhan N.-F."/>
            <person name="Baker D."/>
            <person name="Gharbi K."/>
            <person name="Hall N."/>
            <person name="Watson M."/>
            <person name="Adriaenssens E.M."/>
            <person name="Foster-Nyarko E."/>
            <person name="Jarju S."/>
            <person name="Secka A."/>
            <person name="Antonio M."/>
            <person name="Oren A."/>
            <person name="Chaudhuri R."/>
            <person name="La Ragione R.M."/>
            <person name="Hildebrand F."/>
            <person name="Pallen M.J."/>
        </authorList>
    </citation>
    <scope>NUCLEOTIDE SEQUENCE [LARGE SCALE GENOMIC DNA]</scope>
    <source>
        <strain evidence="1 2">Sa1YVA6</strain>
    </source>
</reference>
<dbReference type="EMBL" id="JACSPW010000002">
    <property type="protein sequence ID" value="MBD8032190.1"/>
    <property type="molecule type" value="Genomic_DNA"/>
</dbReference>
<evidence type="ECO:0000313" key="1">
    <source>
        <dbReference type="EMBL" id="MBD8032190.1"/>
    </source>
</evidence>
<keyword evidence="2" id="KW-1185">Reference proteome</keyword>
<evidence type="ECO:0008006" key="3">
    <source>
        <dbReference type="Google" id="ProtNLM"/>
    </source>
</evidence>
<comment type="caution">
    <text evidence="1">The sequence shown here is derived from an EMBL/GenBank/DDBJ whole genome shotgun (WGS) entry which is preliminary data.</text>
</comment>
<accession>A0ABR8XJT0</accession>
<organism evidence="1 2">
    <name type="scientific">Solibacillus merdavium</name>
    <dbReference type="NCBI Taxonomy" id="2762218"/>
    <lineage>
        <taxon>Bacteria</taxon>
        <taxon>Bacillati</taxon>
        <taxon>Bacillota</taxon>
        <taxon>Bacilli</taxon>
        <taxon>Bacillales</taxon>
        <taxon>Caryophanaceae</taxon>
        <taxon>Solibacillus</taxon>
    </lineage>
</organism>
<evidence type="ECO:0000313" key="2">
    <source>
        <dbReference type="Proteomes" id="UP000600565"/>
    </source>
</evidence>